<evidence type="ECO:0000256" key="1">
    <source>
        <dbReference type="ARBA" id="ARBA00004128"/>
    </source>
</evidence>
<feature type="transmembrane region" description="Helical" evidence="6">
    <location>
        <begin position="33"/>
        <end position="55"/>
    </location>
</feature>
<evidence type="ECO:0000256" key="3">
    <source>
        <dbReference type="ARBA" id="ARBA00022692"/>
    </source>
</evidence>
<keyword evidence="9" id="KW-1185">Reference proteome</keyword>
<dbReference type="PANTHER" id="PTHR31142:SF4">
    <property type="entry name" value="OS01G0751300 PROTEIN"/>
    <property type="match status" value="1"/>
</dbReference>
<accession>A0A8J5L3U6</accession>
<comment type="similarity">
    <text evidence="2">Belongs to the plant tobamovirus multiplication TOM1 protein family.</text>
</comment>
<keyword evidence="4 6" id="KW-1133">Transmembrane helix</keyword>
<evidence type="ECO:0000256" key="4">
    <source>
        <dbReference type="ARBA" id="ARBA00022989"/>
    </source>
</evidence>
<reference evidence="8 9" key="1">
    <citation type="submission" date="2020-08" db="EMBL/GenBank/DDBJ databases">
        <title>Plant Genome Project.</title>
        <authorList>
            <person name="Zhang R.-G."/>
        </authorList>
    </citation>
    <scope>NUCLEOTIDE SEQUENCE [LARGE SCALE GENOMIC DNA]</scope>
    <source>
        <tissue evidence="8">Rhizome</tissue>
    </source>
</reference>
<dbReference type="Proteomes" id="UP000734854">
    <property type="component" value="Unassembled WGS sequence"/>
</dbReference>
<keyword evidence="5 6" id="KW-0472">Membrane</keyword>
<protein>
    <recommendedName>
        <fullName evidence="7">THH1/TOM1/TOM3 domain-containing protein</fullName>
    </recommendedName>
</protein>
<feature type="transmembrane region" description="Helical" evidence="6">
    <location>
        <begin position="224"/>
        <end position="245"/>
    </location>
</feature>
<feature type="domain" description="THH1/TOM1/TOM3" evidence="7">
    <location>
        <begin position="108"/>
        <end position="254"/>
    </location>
</feature>
<comment type="subcellular location">
    <subcellularLocation>
        <location evidence="1">Vacuole membrane</location>
        <topology evidence="1">Multi-pass membrane protein</topology>
    </subcellularLocation>
</comment>
<sequence length="539" mass="58694">MIGSSNIGYLAYFISALIATCEGWRCWSHGCGFAFMACPQIIFIAAFLLLISFWVDLCHQASDDEEEDYEPGCTEALLDKSMNKQDQLHADGCRVFCFPRTIHVGNRQKFVILVIALIFISMIAFSILIWIGGGKNPIDSPLVARVYLYTSSVAMLLLGTLLFSKMSKVRSEMTSTEMWKVASLAAVTVLCFTSSAVLAVTTTVPLEMLSNWHPRDSENLLSSVFVFLYYFIGSTVPSGFVLWVMREMPPSHVNYTHRTPQSTVVTFIRERDSAAQNPQWRDAVTSLQNKGSVPIQGLGALENEDTLYVLNSLESGGTVYDPSVLEIGDTVYDSNSLESGGTVYDPSVLEIGRMVYDPNALESEGTVYDLSVLDIGGMVYDPDALESGGMVYDPDALEIGGMVYDLNALESGGTVHDPSALEIGGTVYDQNALESGDTVYEPNALENGGTMYDLNALELGDTVYDLNALESGDMVYDSNALEFGGTVYDLNVLESGCTVYDLNTLESGVELATNAIVFLVAAPKAFEFFIAPFISPPVA</sequence>
<comment type="caution">
    <text evidence="8">The sequence shown here is derived from an EMBL/GenBank/DDBJ whole genome shotgun (WGS) entry which is preliminary data.</text>
</comment>
<evidence type="ECO:0000259" key="7">
    <source>
        <dbReference type="Pfam" id="PF06454"/>
    </source>
</evidence>
<evidence type="ECO:0000256" key="6">
    <source>
        <dbReference type="SAM" id="Phobius"/>
    </source>
</evidence>
<name>A0A8J5L3U6_ZINOF</name>
<keyword evidence="3 6" id="KW-0812">Transmembrane</keyword>
<feature type="transmembrane region" description="Helical" evidence="6">
    <location>
        <begin position="144"/>
        <end position="163"/>
    </location>
</feature>
<evidence type="ECO:0000313" key="8">
    <source>
        <dbReference type="EMBL" id="KAG6504702.1"/>
    </source>
</evidence>
<feature type="transmembrane region" description="Helical" evidence="6">
    <location>
        <begin position="110"/>
        <end position="132"/>
    </location>
</feature>
<evidence type="ECO:0000256" key="2">
    <source>
        <dbReference type="ARBA" id="ARBA00006779"/>
    </source>
</evidence>
<dbReference type="EMBL" id="JACMSC010000010">
    <property type="protein sequence ID" value="KAG6504702.1"/>
    <property type="molecule type" value="Genomic_DNA"/>
</dbReference>
<dbReference type="InterPro" id="IPR009457">
    <property type="entry name" value="THH1/TOM1/TOM3_dom"/>
</dbReference>
<dbReference type="Pfam" id="PF06454">
    <property type="entry name" value="THH1_TOM1-3_dom"/>
    <property type="match status" value="1"/>
</dbReference>
<feature type="transmembrane region" description="Helical" evidence="6">
    <location>
        <begin position="184"/>
        <end position="204"/>
    </location>
</feature>
<dbReference type="GO" id="GO:0005774">
    <property type="term" value="C:vacuolar membrane"/>
    <property type="evidence" value="ECO:0007669"/>
    <property type="project" value="UniProtKB-SubCell"/>
</dbReference>
<organism evidence="8 9">
    <name type="scientific">Zingiber officinale</name>
    <name type="common">Ginger</name>
    <name type="synonym">Amomum zingiber</name>
    <dbReference type="NCBI Taxonomy" id="94328"/>
    <lineage>
        <taxon>Eukaryota</taxon>
        <taxon>Viridiplantae</taxon>
        <taxon>Streptophyta</taxon>
        <taxon>Embryophyta</taxon>
        <taxon>Tracheophyta</taxon>
        <taxon>Spermatophyta</taxon>
        <taxon>Magnoliopsida</taxon>
        <taxon>Liliopsida</taxon>
        <taxon>Zingiberales</taxon>
        <taxon>Zingiberaceae</taxon>
        <taxon>Zingiber</taxon>
    </lineage>
</organism>
<proteinExistence type="inferred from homology"/>
<dbReference type="InterPro" id="IPR040226">
    <property type="entry name" value="THH1/TOM1/TOM3"/>
</dbReference>
<evidence type="ECO:0000313" key="9">
    <source>
        <dbReference type="Proteomes" id="UP000734854"/>
    </source>
</evidence>
<evidence type="ECO:0000256" key="5">
    <source>
        <dbReference type="ARBA" id="ARBA00023136"/>
    </source>
</evidence>
<dbReference type="PANTHER" id="PTHR31142">
    <property type="entry name" value="TOBAMOVIRUS MULTIPLICATION PROTEIN 1-LIKE ISOFORM X1"/>
    <property type="match status" value="1"/>
</dbReference>
<dbReference type="AlphaFoldDB" id="A0A8J5L3U6"/>
<gene>
    <name evidence="8" type="ORF">ZIOFF_037038</name>
</gene>